<protein>
    <submittedName>
        <fullName evidence="3">Esterase YdiI</fullName>
        <ecNumber evidence="3">3.1.-.-</ecNumber>
    </submittedName>
</protein>
<dbReference type="Gene3D" id="3.10.129.10">
    <property type="entry name" value="Hotdog Thioesterase"/>
    <property type="match status" value="1"/>
</dbReference>
<dbReference type="InterPro" id="IPR003736">
    <property type="entry name" value="PAAI_dom"/>
</dbReference>
<name>A0A564TWZ7_9FIRM</name>
<proteinExistence type="predicted"/>
<dbReference type="AlphaFoldDB" id="A0A564TWZ7"/>
<sequence length="125" mass="13695">MTLIEQLNIRGTRLTEEGYEAEMILGEFHAQPLGLVNGGTILAFAEITAGQASNLLGKGSYYAVGQTINGHHLKKKKAEGNLYAVGELLHKGKRNHVWNIRIIDEKRKLISNITVVNAIVMAEGD</sequence>
<organism evidence="3 4">
    <name type="scientific">Dorea formicigenerans</name>
    <dbReference type="NCBI Taxonomy" id="39486"/>
    <lineage>
        <taxon>Bacteria</taxon>
        <taxon>Bacillati</taxon>
        <taxon>Bacillota</taxon>
        <taxon>Clostridia</taxon>
        <taxon>Lachnospirales</taxon>
        <taxon>Lachnospiraceae</taxon>
        <taxon>Dorea</taxon>
    </lineage>
</organism>
<gene>
    <name evidence="3" type="primary">ydiI</name>
    <name evidence="3" type="ORF">DFSSTS7063_01910</name>
</gene>
<accession>A0A564TWZ7</accession>
<dbReference type="EC" id="3.1.-.-" evidence="3"/>
<dbReference type="SUPFAM" id="SSF54637">
    <property type="entry name" value="Thioesterase/thiol ester dehydrase-isomerase"/>
    <property type="match status" value="1"/>
</dbReference>
<dbReference type="GO" id="GO:0016289">
    <property type="term" value="F:acyl-CoA hydrolase activity"/>
    <property type="evidence" value="ECO:0007669"/>
    <property type="project" value="UniProtKB-ARBA"/>
</dbReference>
<evidence type="ECO:0000256" key="1">
    <source>
        <dbReference type="ARBA" id="ARBA00022801"/>
    </source>
</evidence>
<dbReference type="EMBL" id="CABHNI010000032">
    <property type="protein sequence ID" value="VUX11750.1"/>
    <property type="molecule type" value="Genomic_DNA"/>
</dbReference>
<dbReference type="CDD" id="cd03443">
    <property type="entry name" value="PaaI_thioesterase"/>
    <property type="match status" value="1"/>
</dbReference>
<evidence type="ECO:0000313" key="3">
    <source>
        <dbReference type="EMBL" id="VUX11750.1"/>
    </source>
</evidence>
<evidence type="ECO:0000259" key="2">
    <source>
        <dbReference type="Pfam" id="PF03061"/>
    </source>
</evidence>
<dbReference type="Proteomes" id="UP000358366">
    <property type="component" value="Unassembled WGS sequence"/>
</dbReference>
<dbReference type="InterPro" id="IPR029069">
    <property type="entry name" value="HotDog_dom_sf"/>
</dbReference>
<keyword evidence="1 3" id="KW-0378">Hydrolase</keyword>
<feature type="domain" description="Thioesterase" evidence="2">
    <location>
        <begin position="34"/>
        <end position="110"/>
    </location>
</feature>
<dbReference type="NCBIfam" id="TIGR00369">
    <property type="entry name" value="unchar_dom_1"/>
    <property type="match status" value="1"/>
</dbReference>
<dbReference type="Pfam" id="PF03061">
    <property type="entry name" value="4HBT"/>
    <property type="match status" value="1"/>
</dbReference>
<dbReference type="RefSeq" id="WP_144124789.1">
    <property type="nucleotide sequence ID" value="NZ_CABHNI010000032.1"/>
</dbReference>
<reference evidence="3 4" key="1">
    <citation type="submission" date="2019-07" db="EMBL/GenBank/DDBJ databases">
        <authorList>
            <person name="Hibberd C M."/>
            <person name="Gehrig L. J."/>
            <person name="Chang H.-W."/>
            <person name="Venkatesh S."/>
        </authorList>
    </citation>
    <scope>NUCLEOTIDE SEQUENCE [LARGE SCALE GENOMIC DNA]</scope>
    <source>
        <strain evidence="3">Dorea_formicigenerans_SSTS_Bg7063</strain>
    </source>
</reference>
<dbReference type="InterPro" id="IPR006683">
    <property type="entry name" value="Thioestr_dom"/>
</dbReference>
<evidence type="ECO:0000313" key="4">
    <source>
        <dbReference type="Proteomes" id="UP000358366"/>
    </source>
</evidence>